<dbReference type="EMBL" id="CAVLEF010000011">
    <property type="protein sequence ID" value="CAK1549326.1"/>
    <property type="molecule type" value="Genomic_DNA"/>
</dbReference>
<reference evidence="4 5" key="1">
    <citation type="submission" date="2023-11" db="EMBL/GenBank/DDBJ databases">
        <authorList>
            <person name="Okamura Y."/>
        </authorList>
    </citation>
    <scope>NUCLEOTIDE SEQUENCE [LARGE SCALE GENOMIC DNA]</scope>
</reference>
<keyword evidence="2" id="KW-0732">Signal</keyword>
<dbReference type="InterPro" id="IPR031311">
    <property type="entry name" value="CHIT_BIND_RR_consensus"/>
</dbReference>
<evidence type="ECO:0000313" key="4">
    <source>
        <dbReference type="EMBL" id="CAK1549326.1"/>
    </source>
</evidence>
<dbReference type="PANTHER" id="PTHR12236">
    <property type="entry name" value="STRUCTURAL CONTITUENT OF CUTICLE"/>
    <property type="match status" value="1"/>
</dbReference>
<dbReference type="AlphaFoldDB" id="A0AAV1JJ21"/>
<dbReference type="InterPro" id="IPR000618">
    <property type="entry name" value="Insect_cuticle"/>
</dbReference>
<evidence type="ECO:0000256" key="2">
    <source>
        <dbReference type="ARBA" id="ARBA00022729"/>
    </source>
</evidence>
<dbReference type="GO" id="GO:0042302">
    <property type="term" value="F:structural constituent of cuticle"/>
    <property type="evidence" value="ECO:0007669"/>
    <property type="project" value="UniProtKB-UniRule"/>
</dbReference>
<dbReference type="PROSITE" id="PS51155">
    <property type="entry name" value="CHIT_BIND_RR_2"/>
    <property type="match status" value="1"/>
</dbReference>
<dbReference type="Proteomes" id="UP001497472">
    <property type="component" value="Unassembled WGS sequence"/>
</dbReference>
<evidence type="ECO:0000256" key="1">
    <source>
        <dbReference type="ARBA" id="ARBA00022460"/>
    </source>
</evidence>
<dbReference type="PANTHER" id="PTHR12236:SF79">
    <property type="entry name" value="CUTICULAR PROTEIN 50CB-RELATED"/>
    <property type="match status" value="1"/>
</dbReference>
<dbReference type="InterPro" id="IPR051217">
    <property type="entry name" value="Insect_Cuticle_Struc_Prot"/>
</dbReference>
<protein>
    <submittedName>
        <fullName evidence="4">Uncharacterized protein</fullName>
    </submittedName>
</protein>
<proteinExistence type="predicted"/>
<keyword evidence="5" id="KW-1185">Reference proteome</keyword>
<dbReference type="GO" id="GO:0031012">
    <property type="term" value="C:extracellular matrix"/>
    <property type="evidence" value="ECO:0007669"/>
    <property type="project" value="TreeGrafter"/>
</dbReference>
<keyword evidence="1 3" id="KW-0193">Cuticle</keyword>
<comment type="caution">
    <text evidence="4">The sequence shown here is derived from an EMBL/GenBank/DDBJ whole genome shotgun (WGS) entry which is preliminary data.</text>
</comment>
<dbReference type="GO" id="GO:0005615">
    <property type="term" value="C:extracellular space"/>
    <property type="evidence" value="ECO:0007669"/>
    <property type="project" value="TreeGrafter"/>
</dbReference>
<evidence type="ECO:0000256" key="3">
    <source>
        <dbReference type="PROSITE-ProRule" id="PRU00497"/>
    </source>
</evidence>
<dbReference type="Pfam" id="PF00379">
    <property type="entry name" value="Chitin_bind_4"/>
    <property type="match status" value="1"/>
</dbReference>
<gene>
    <name evidence="4" type="ORF">LNINA_LOCUS8636</name>
</gene>
<dbReference type="PROSITE" id="PS00233">
    <property type="entry name" value="CHIT_BIND_RR_1"/>
    <property type="match status" value="1"/>
</dbReference>
<evidence type="ECO:0000313" key="5">
    <source>
        <dbReference type="Proteomes" id="UP001497472"/>
    </source>
</evidence>
<name>A0AAV1JJ21_9NEOP</name>
<sequence>MTQPLDKVHPQVKEVPNMICLFILLTVAKSQELPASDRQSNLIRQYLEEISPEPTKKGPVLFPNDGPPPPRPPLVVTSRPLTEAIARSELNNSVADSSYINPVTYRPNYGSYNNFEIGARPSPEQYRNDVSREQDYSENQNYAFSYVVKDQKNGDDFSHKQQSVGSATNGEYRVRLPDGRVQIVSYTADDNGYNAKVRYDDDQTDFNLNKYGSDDYINRANYNTNNDYRDNNNLNSYDFGKVNYRDEIPVKEHEYDSKEYYDYSAENFKSPQLYNPVSTANPLLATTIAPYINQRYQTTPYQFYQTQPPTKATLLQNYQTIAPLQQNFPLSKSEFSQNYRSLQLDAYTTPFPVSTVRPSYDDIKHLFTTPNYNNVEINSPSSYSDNVVYIGAKNPNSLHTFNGDNISTTPSSYIASSLNNLNDRINTKPVLSNGFLERINKYLSFK</sequence>
<accession>A0AAV1JJ21</accession>
<organism evidence="4 5">
    <name type="scientific">Leptosia nina</name>
    <dbReference type="NCBI Taxonomy" id="320188"/>
    <lineage>
        <taxon>Eukaryota</taxon>
        <taxon>Metazoa</taxon>
        <taxon>Ecdysozoa</taxon>
        <taxon>Arthropoda</taxon>
        <taxon>Hexapoda</taxon>
        <taxon>Insecta</taxon>
        <taxon>Pterygota</taxon>
        <taxon>Neoptera</taxon>
        <taxon>Endopterygota</taxon>
        <taxon>Lepidoptera</taxon>
        <taxon>Glossata</taxon>
        <taxon>Ditrysia</taxon>
        <taxon>Papilionoidea</taxon>
        <taxon>Pieridae</taxon>
        <taxon>Pierinae</taxon>
        <taxon>Leptosia</taxon>
    </lineage>
</organism>